<proteinExistence type="predicted"/>
<gene>
    <name evidence="1" type="ORF">BZ3500_MVSOF-1268-A1-R1_CHR1-3G01615</name>
</gene>
<sequence>MSIVSQLDPLLANAPLPPYDILIGTMDRNERSDFERPRAGEPRSVNVFMSEWIHRAKWLFLLDIDEYVAPYQALVAAARALGHDENPLRPGSRASTATWGVWRYPGSAHLRWPLIRTPSRSHIHKATFSDNRELVELLRKKGENVIKLEAN</sequence>
<dbReference type="EMBL" id="FMWP01000014">
    <property type="protein sequence ID" value="SCZ89847.1"/>
    <property type="molecule type" value="Genomic_DNA"/>
</dbReference>
<reference evidence="2" key="1">
    <citation type="submission" date="2016-10" db="EMBL/GenBank/DDBJ databases">
        <authorList>
            <person name="Jeantristanb JTB J.-T."/>
            <person name="Ricardo R."/>
        </authorList>
    </citation>
    <scope>NUCLEOTIDE SEQUENCE [LARGE SCALE GENOMIC DNA]</scope>
</reference>
<dbReference type="STRING" id="289078.A0A2X0KRE4"/>
<keyword evidence="2" id="KW-1185">Reference proteome</keyword>
<dbReference type="Proteomes" id="UP000249723">
    <property type="component" value="Unassembled WGS sequence"/>
</dbReference>
<protein>
    <submittedName>
        <fullName evidence="1">BZ3500_MvSof-1268-A1-R1_Chr1-3g01615 protein</fullName>
    </submittedName>
</protein>
<dbReference type="AlphaFoldDB" id="A0A2X0KRE4"/>
<evidence type="ECO:0000313" key="1">
    <source>
        <dbReference type="EMBL" id="SCZ89847.1"/>
    </source>
</evidence>
<accession>A0A2X0KRE4</accession>
<organism evidence="1 2">
    <name type="scientific">Microbotryum saponariae</name>
    <dbReference type="NCBI Taxonomy" id="289078"/>
    <lineage>
        <taxon>Eukaryota</taxon>
        <taxon>Fungi</taxon>
        <taxon>Dikarya</taxon>
        <taxon>Basidiomycota</taxon>
        <taxon>Pucciniomycotina</taxon>
        <taxon>Microbotryomycetes</taxon>
        <taxon>Microbotryales</taxon>
        <taxon>Microbotryaceae</taxon>
        <taxon>Microbotryum</taxon>
    </lineage>
</organism>
<evidence type="ECO:0000313" key="2">
    <source>
        <dbReference type="Proteomes" id="UP000249723"/>
    </source>
</evidence>
<name>A0A2X0KRE4_9BASI</name>